<keyword evidence="2" id="KW-1185">Reference proteome</keyword>
<sequence length="324" mass="36972">MNCKYGNPDLSIIDKVPKVTVPIFHRSVQNVVINFQEELAEYTSNALADVVRLRVPRILDLEETPVTSRILLTPSKLDLRSSAASTSVKRTSQYAVNVRPAKLHANRYGWSFWLSELVVATSISARTPQRIADEHTCSTLIFGPMRRCSAIRDRSDEKERHNFGYPIVGFIKRRTKVFEGHKNGEFTYNTQLEKAHSQNGMTTIPTHSFVVMVAEKRSQYEPNTSADLERAHIVRGTLESRDRSVRSQRKAMKERRFANSVCCYNSEVPIFLNVTLEMHENPNLAPQIAYGPNRICCPNRDFLLPVKPIYAEIRKSIVELFDSC</sequence>
<evidence type="ECO:0000313" key="1">
    <source>
        <dbReference type="EMBL" id="GAA48484.1"/>
    </source>
</evidence>
<protein>
    <submittedName>
        <fullName evidence="1">Uncharacterized protein</fullName>
    </submittedName>
</protein>
<gene>
    <name evidence="1" type="ORF">CLF_101668</name>
</gene>
<organism evidence="1 2">
    <name type="scientific">Clonorchis sinensis</name>
    <name type="common">Chinese liver fluke</name>
    <dbReference type="NCBI Taxonomy" id="79923"/>
    <lineage>
        <taxon>Eukaryota</taxon>
        <taxon>Metazoa</taxon>
        <taxon>Spiralia</taxon>
        <taxon>Lophotrochozoa</taxon>
        <taxon>Platyhelminthes</taxon>
        <taxon>Trematoda</taxon>
        <taxon>Digenea</taxon>
        <taxon>Opisthorchiida</taxon>
        <taxon>Opisthorchiata</taxon>
        <taxon>Opisthorchiidae</taxon>
        <taxon>Clonorchis</taxon>
    </lineage>
</organism>
<reference key="2">
    <citation type="submission" date="2011-10" db="EMBL/GenBank/DDBJ databases">
        <title>The genome and transcriptome sequence of Clonorchis sinensis provide insights into the carcinogenic liver fluke.</title>
        <authorList>
            <person name="Wang X."/>
            <person name="Huang Y."/>
            <person name="Chen W."/>
            <person name="Liu H."/>
            <person name="Guo L."/>
            <person name="Chen Y."/>
            <person name="Luo F."/>
            <person name="Zhou W."/>
            <person name="Sun J."/>
            <person name="Mao Q."/>
            <person name="Liang P."/>
            <person name="Zhou C."/>
            <person name="Tian Y."/>
            <person name="Men J."/>
            <person name="Lv X."/>
            <person name="Huang L."/>
            <person name="Zhou J."/>
            <person name="Hu Y."/>
            <person name="Li R."/>
            <person name="Zhang F."/>
            <person name="Lei H."/>
            <person name="Li X."/>
            <person name="Hu X."/>
            <person name="Liang C."/>
            <person name="Xu J."/>
            <person name="Wu Z."/>
            <person name="Yu X."/>
        </authorList>
    </citation>
    <scope>NUCLEOTIDE SEQUENCE</scope>
    <source>
        <strain>Henan</strain>
    </source>
</reference>
<reference evidence="1" key="1">
    <citation type="journal article" date="2011" name="Genome Biol.">
        <title>The draft genome of the carcinogenic human liver fluke Clonorchis sinensis.</title>
        <authorList>
            <person name="Wang X."/>
            <person name="Chen W."/>
            <person name="Huang Y."/>
            <person name="Sun J."/>
            <person name="Men J."/>
            <person name="Liu H."/>
            <person name="Luo F."/>
            <person name="Guo L."/>
            <person name="Lv X."/>
            <person name="Deng C."/>
            <person name="Zhou C."/>
            <person name="Fan Y."/>
            <person name="Li X."/>
            <person name="Huang L."/>
            <person name="Hu Y."/>
            <person name="Liang C."/>
            <person name="Hu X."/>
            <person name="Xu J."/>
            <person name="Yu X."/>
        </authorList>
    </citation>
    <scope>NUCLEOTIDE SEQUENCE [LARGE SCALE GENOMIC DNA]</scope>
    <source>
        <strain evidence="1">Henan</strain>
    </source>
</reference>
<dbReference type="Proteomes" id="UP000008909">
    <property type="component" value="Unassembled WGS sequence"/>
</dbReference>
<evidence type="ECO:0000313" key="2">
    <source>
        <dbReference type="Proteomes" id="UP000008909"/>
    </source>
</evidence>
<accession>G7Y699</accession>
<name>G7Y699_CLOSI</name>
<dbReference type="AlphaFoldDB" id="G7Y699"/>
<proteinExistence type="predicted"/>
<dbReference type="EMBL" id="DF142892">
    <property type="protein sequence ID" value="GAA48484.1"/>
    <property type="molecule type" value="Genomic_DNA"/>
</dbReference>